<protein>
    <submittedName>
        <fullName evidence="1">Uncharacterized protein</fullName>
    </submittedName>
</protein>
<reference evidence="1 2" key="1">
    <citation type="journal article" date="2021" name="Commun. Biol.">
        <title>The genome of Shorea leprosula (Dipterocarpaceae) highlights the ecological relevance of drought in aseasonal tropical rainforests.</title>
        <authorList>
            <person name="Ng K.K.S."/>
            <person name="Kobayashi M.J."/>
            <person name="Fawcett J.A."/>
            <person name="Hatakeyama M."/>
            <person name="Paape T."/>
            <person name="Ng C.H."/>
            <person name="Ang C.C."/>
            <person name="Tnah L.H."/>
            <person name="Lee C.T."/>
            <person name="Nishiyama T."/>
            <person name="Sese J."/>
            <person name="O'Brien M.J."/>
            <person name="Copetti D."/>
            <person name="Mohd Noor M.I."/>
            <person name="Ong R.C."/>
            <person name="Putra M."/>
            <person name="Sireger I.Z."/>
            <person name="Indrioko S."/>
            <person name="Kosugi Y."/>
            <person name="Izuno A."/>
            <person name="Isagi Y."/>
            <person name="Lee S.L."/>
            <person name="Shimizu K.K."/>
        </authorList>
    </citation>
    <scope>NUCLEOTIDE SEQUENCE [LARGE SCALE GENOMIC DNA]</scope>
    <source>
        <strain evidence="1">214</strain>
    </source>
</reference>
<dbReference type="EMBL" id="BPVZ01000076">
    <property type="protein sequence ID" value="GKV27698.1"/>
    <property type="molecule type" value="Genomic_DNA"/>
</dbReference>
<proteinExistence type="predicted"/>
<accession>A0AAV5KTA7</accession>
<evidence type="ECO:0000313" key="2">
    <source>
        <dbReference type="Proteomes" id="UP001054252"/>
    </source>
</evidence>
<gene>
    <name evidence="1" type="ORF">SLEP1_g36835</name>
</gene>
<dbReference type="AlphaFoldDB" id="A0AAV5KTA7"/>
<evidence type="ECO:0000313" key="1">
    <source>
        <dbReference type="EMBL" id="GKV27698.1"/>
    </source>
</evidence>
<comment type="caution">
    <text evidence="1">The sequence shown here is derived from an EMBL/GenBank/DDBJ whole genome shotgun (WGS) entry which is preliminary data.</text>
</comment>
<keyword evidence="2" id="KW-1185">Reference proteome</keyword>
<dbReference type="Proteomes" id="UP001054252">
    <property type="component" value="Unassembled WGS sequence"/>
</dbReference>
<name>A0AAV5KTA7_9ROSI</name>
<sequence>MGKCIASLAPCTPILFGVHTGQGTRHLLDLCCIGFTFNIVAYFTCTHTQSLLFFEIE</sequence>
<organism evidence="1 2">
    <name type="scientific">Rubroshorea leprosula</name>
    <dbReference type="NCBI Taxonomy" id="152421"/>
    <lineage>
        <taxon>Eukaryota</taxon>
        <taxon>Viridiplantae</taxon>
        <taxon>Streptophyta</taxon>
        <taxon>Embryophyta</taxon>
        <taxon>Tracheophyta</taxon>
        <taxon>Spermatophyta</taxon>
        <taxon>Magnoliopsida</taxon>
        <taxon>eudicotyledons</taxon>
        <taxon>Gunneridae</taxon>
        <taxon>Pentapetalae</taxon>
        <taxon>rosids</taxon>
        <taxon>malvids</taxon>
        <taxon>Malvales</taxon>
        <taxon>Dipterocarpaceae</taxon>
        <taxon>Rubroshorea</taxon>
    </lineage>
</organism>